<protein>
    <submittedName>
        <fullName evidence="2">Uncharacterized protein</fullName>
    </submittedName>
</protein>
<gene>
    <name evidence="2" type="ORF">DSM04_105261</name>
</gene>
<evidence type="ECO:0000256" key="1">
    <source>
        <dbReference type="SAM" id="Phobius"/>
    </source>
</evidence>
<reference evidence="2 3" key="1">
    <citation type="submission" date="2018-07" db="EMBL/GenBank/DDBJ databases">
        <title>Leeuwenhoekiella genomics.</title>
        <authorList>
            <person name="Tahon G."/>
            <person name="Willems A."/>
        </authorList>
    </citation>
    <scope>NUCLEOTIDE SEQUENCE [LARGE SCALE GENOMIC DNA]</scope>
    <source>
        <strain evidence="2 3">R-50232</strain>
    </source>
</reference>
<sequence length="135" mass="15447">MDVLLILGIALLSTVLMTAFSCILSKILAQNLIEPYWLNVLLFKKRGWRNPLGWVTHYLTGIGFMYLLIFLNDLYPLSLITTILVYGFLEGVLGIVMWGILFKMTHYPHKLNVSWYYVNLIAAHIVFATAALCTY</sequence>
<keyword evidence="1" id="KW-1133">Transmembrane helix</keyword>
<keyword evidence="1" id="KW-0812">Transmembrane</keyword>
<evidence type="ECO:0000313" key="3">
    <source>
        <dbReference type="Proteomes" id="UP000289821"/>
    </source>
</evidence>
<organism evidence="2 3">
    <name type="scientific">Leeuwenhoekiella aestuarii</name>
    <dbReference type="NCBI Taxonomy" id="2249426"/>
    <lineage>
        <taxon>Bacteria</taxon>
        <taxon>Pseudomonadati</taxon>
        <taxon>Bacteroidota</taxon>
        <taxon>Flavobacteriia</taxon>
        <taxon>Flavobacteriales</taxon>
        <taxon>Flavobacteriaceae</taxon>
        <taxon>Leeuwenhoekiella</taxon>
    </lineage>
</organism>
<dbReference type="RefSeq" id="WP_128762055.1">
    <property type="nucleotide sequence ID" value="NZ_QOVI01000005.1"/>
</dbReference>
<dbReference type="EMBL" id="QOVI01000005">
    <property type="protein sequence ID" value="RXG13283.1"/>
    <property type="molecule type" value="Genomic_DNA"/>
</dbReference>
<dbReference type="AlphaFoldDB" id="A0A4Q0NRF5"/>
<name>A0A4Q0NRF5_9FLAO</name>
<dbReference type="Proteomes" id="UP000289821">
    <property type="component" value="Unassembled WGS sequence"/>
</dbReference>
<feature type="transmembrane region" description="Helical" evidence="1">
    <location>
        <begin position="53"/>
        <end position="71"/>
    </location>
</feature>
<comment type="caution">
    <text evidence="2">The sequence shown here is derived from an EMBL/GenBank/DDBJ whole genome shotgun (WGS) entry which is preliminary data.</text>
</comment>
<keyword evidence="3" id="KW-1185">Reference proteome</keyword>
<keyword evidence="1" id="KW-0472">Membrane</keyword>
<evidence type="ECO:0000313" key="2">
    <source>
        <dbReference type="EMBL" id="RXG13283.1"/>
    </source>
</evidence>
<feature type="transmembrane region" description="Helical" evidence="1">
    <location>
        <begin position="83"/>
        <end position="102"/>
    </location>
</feature>
<accession>A0A4Q0NRF5</accession>
<feature type="transmembrane region" description="Helical" evidence="1">
    <location>
        <begin position="114"/>
        <end position="133"/>
    </location>
</feature>
<proteinExistence type="predicted"/>